<dbReference type="Proteomes" id="UP000276888">
    <property type="component" value="Chromosome"/>
</dbReference>
<organism evidence="4 5">
    <name type="scientific">Microbacterium lemovicicum</name>
    <dbReference type="NCBI Taxonomy" id="1072463"/>
    <lineage>
        <taxon>Bacteria</taxon>
        <taxon>Bacillati</taxon>
        <taxon>Actinomycetota</taxon>
        <taxon>Actinomycetes</taxon>
        <taxon>Micrococcales</taxon>
        <taxon>Microbacteriaceae</taxon>
        <taxon>Microbacterium</taxon>
    </lineage>
</organism>
<feature type="binding site" evidence="2">
    <location>
        <position position="92"/>
    </location>
    <ligand>
        <name>substrate</name>
    </ligand>
</feature>
<evidence type="ECO:0000256" key="1">
    <source>
        <dbReference type="PIRSR" id="PIRSR639069-1"/>
    </source>
</evidence>
<dbReference type="Gene3D" id="3.40.50.1820">
    <property type="entry name" value="alpha/beta hydrolase"/>
    <property type="match status" value="1"/>
</dbReference>
<dbReference type="KEGG" id="mlv:CVS47_02091"/>
<dbReference type="SUPFAM" id="SSF53474">
    <property type="entry name" value="alpha/beta-Hydrolases"/>
    <property type="match status" value="1"/>
</dbReference>
<dbReference type="InterPro" id="IPR039069">
    <property type="entry name" value="CE7"/>
</dbReference>
<dbReference type="EMBL" id="CP031423">
    <property type="protein sequence ID" value="AZS37454.1"/>
    <property type="molecule type" value="Genomic_DNA"/>
</dbReference>
<dbReference type="RefSeq" id="WP_127096006.1">
    <property type="nucleotide sequence ID" value="NZ_CP031423.1"/>
</dbReference>
<reference evidence="4 5" key="1">
    <citation type="submission" date="2018-08" db="EMBL/GenBank/DDBJ databases">
        <title>Microbacterium lemovicicum sp. nov., a bacterium isolated from a natural uranium-rich soil.</title>
        <authorList>
            <person name="ORTET P."/>
        </authorList>
    </citation>
    <scope>NUCLEOTIDE SEQUENCE [LARGE SCALE GENOMIC DNA]</scope>
    <source>
        <strain evidence="4 5">Viu22</strain>
    </source>
</reference>
<dbReference type="OrthoDB" id="9770528at2"/>
<dbReference type="PANTHER" id="PTHR40111:SF1">
    <property type="entry name" value="CEPHALOSPORIN-C DEACETYLASE"/>
    <property type="match status" value="1"/>
</dbReference>
<sequence>MPQYDLPLEELRDYRPTVRRRDDFAEFWSDTLAESRAATVPASTRRVDSGLRLVDTSDLEFPGFGGERVRGWVHVPAGAAGPLPAVVEFIGYGGGRKLAWQDHAYAEAGYVHVVMDTRGQGWWAVGATADHGAGEGIGSIPGQMTRGILDPADYFYRRVFTDAALLVDAVRELPQVDETRVAVTGGSQGGGIAIAAAALSEGLVGAAVDVPFLCHFERAVALTDARPYGELVDFFARYRDDVERAFDTLSYFDAVNLAPAADVPALFSVALRDDICPPSTVFAAYNAWAGPRDIAVYPFNGHEGGGEHHMLRRLAFFREVFGA</sequence>
<accession>A0A3S9WBM7</accession>
<name>A0A3S9WBM7_9MICO</name>
<dbReference type="GO" id="GO:0005976">
    <property type="term" value="P:polysaccharide metabolic process"/>
    <property type="evidence" value="ECO:0007669"/>
    <property type="project" value="TreeGrafter"/>
</dbReference>
<feature type="active site" description="Nucleophile" evidence="1">
    <location>
        <position position="187"/>
    </location>
</feature>
<dbReference type="PANTHER" id="PTHR40111">
    <property type="entry name" value="CEPHALOSPORIN-C DEACETYLASE"/>
    <property type="match status" value="1"/>
</dbReference>
<dbReference type="InterPro" id="IPR008391">
    <property type="entry name" value="AXE1_dom"/>
</dbReference>
<dbReference type="EC" id="3.1.1.41" evidence="4"/>
<evidence type="ECO:0000313" key="5">
    <source>
        <dbReference type="Proteomes" id="UP000276888"/>
    </source>
</evidence>
<evidence type="ECO:0000259" key="3">
    <source>
        <dbReference type="Pfam" id="PF05448"/>
    </source>
</evidence>
<keyword evidence="4" id="KW-0378">Hydrolase</keyword>
<feature type="domain" description="Acetyl xylan esterase" evidence="3">
    <location>
        <begin position="1"/>
        <end position="316"/>
    </location>
</feature>
<evidence type="ECO:0000313" key="4">
    <source>
        <dbReference type="EMBL" id="AZS37454.1"/>
    </source>
</evidence>
<proteinExistence type="predicted"/>
<keyword evidence="5" id="KW-1185">Reference proteome</keyword>
<dbReference type="InterPro" id="IPR029058">
    <property type="entry name" value="AB_hydrolase_fold"/>
</dbReference>
<gene>
    <name evidence="4" type="primary">axeA</name>
    <name evidence="4" type="ORF">CVS47_02091</name>
</gene>
<feature type="active site" description="Charge relay system" evidence="1">
    <location>
        <position position="302"/>
    </location>
</feature>
<dbReference type="GO" id="GO:0047739">
    <property type="term" value="F:cephalosporin-C deacetylase activity"/>
    <property type="evidence" value="ECO:0007669"/>
    <property type="project" value="UniProtKB-EC"/>
</dbReference>
<protein>
    <submittedName>
        <fullName evidence="4">Cephalosporin-C deacetylase</fullName>
        <ecNumber evidence="4">3.1.1.41</ecNumber>
    </submittedName>
</protein>
<dbReference type="Pfam" id="PF05448">
    <property type="entry name" value="AXE1"/>
    <property type="match status" value="1"/>
</dbReference>
<evidence type="ECO:0000256" key="2">
    <source>
        <dbReference type="PIRSR" id="PIRSR639069-2"/>
    </source>
</evidence>
<feature type="active site" description="Charge relay system" evidence="1">
    <location>
        <position position="273"/>
    </location>
</feature>
<dbReference type="AlphaFoldDB" id="A0A3S9WBM7"/>